<dbReference type="RefSeq" id="YP_009035797.1">
    <property type="nucleotide sequence ID" value="NC_024207.1"/>
</dbReference>
<reference evidence="2" key="1">
    <citation type="submission" date="2014-09" db="EMBL/GenBank/DDBJ databases">
        <authorList>
            <person name="Sauder A.B."/>
            <person name="McKenzie Q.R."/>
            <person name="Temple L.M."/>
            <person name="Alexis B.K."/>
            <person name="Al-Atrache Z."/>
            <person name="Lewis L.O."/>
            <person name="Loesser-Casey K.E."/>
            <person name="Mitchell K.J."/>
        </authorList>
    </citation>
    <scope>NUCLEOTIDE SEQUENCE [LARGE SCALE GENOMIC DNA]</scope>
</reference>
<keyword evidence="2" id="KW-1185">Reference proteome</keyword>
<dbReference type="GeneID" id="19525617"/>
<evidence type="ECO:0000313" key="2">
    <source>
        <dbReference type="Proteomes" id="UP000026901"/>
    </source>
</evidence>
<dbReference type="OrthoDB" id="28541at10239"/>
<dbReference type="EMBL" id="KJ489398">
    <property type="protein sequence ID" value="AHZ10000.1"/>
    <property type="molecule type" value="Genomic_DNA"/>
</dbReference>
<evidence type="ECO:0000313" key="1">
    <source>
        <dbReference type="EMBL" id="AHZ10000.1"/>
    </source>
</evidence>
<sequence length="45" mass="5226">MTKKECFICGNTKEEEIVHQLLFSDKDGNEGEFYEWMCDEGKGCC</sequence>
<proteinExistence type="predicted"/>
<accession>A0A024B0K5</accession>
<dbReference type="KEGG" id="vg:19525617"/>
<name>A0A024B0K5_9CAUD</name>
<organism evidence="1 2">
    <name type="scientific">Bacillus phage Evoli</name>
    <dbReference type="NCBI Taxonomy" id="1486658"/>
    <lineage>
        <taxon>Viruses</taxon>
        <taxon>Duplodnaviria</taxon>
        <taxon>Heunggongvirae</taxon>
        <taxon>Uroviricota</taxon>
        <taxon>Caudoviricetes</taxon>
        <taxon>Herelleviridae</taxon>
        <taxon>Bastillevirinae</taxon>
        <taxon>Bastillevirus</taxon>
        <taxon>Bastillevirus evoli</taxon>
    </lineage>
</organism>
<protein>
    <submittedName>
        <fullName evidence="1">Uncharacterized protein</fullName>
    </submittedName>
</protein>
<dbReference type="Proteomes" id="UP000026901">
    <property type="component" value="Segment"/>
</dbReference>